<keyword evidence="1" id="KW-0472">Membrane</keyword>
<proteinExistence type="predicted"/>
<keyword evidence="3" id="KW-1185">Reference proteome</keyword>
<gene>
    <name evidence="2" type="ORF">BS639_19145</name>
</gene>
<organism evidence="2 3">
    <name type="scientific">Rouxiella silvae</name>
    <dbReference type="NCBI Taxonomy" id="1646373"/>
    <lineage>
        <taxon>Bacteria</taxon>
        <taxon>Pseudomonadati</taxon>
        <taxon>Pseudomonadota</taxon>
        <taxon>Gammaproteobacteria</taxon>
        <taxon>Enterobacterales</taxon>
        <taxon>Yersiniaceae</taxon>
        <taxon>Rouxiella</taxon>
    </lineage>
</organism>
<reference evidence="2 3" key="1">
    <citation type="journal article" date="2017" name="Int. J. Syst. Evol. Microbiol.">
        <title>Rouxiella badensis sp. nov. and Rouxiella silvae sp. nov. isolated from peat bog soil in Germany and emendation of the genus description.</title>
        <authorList>
            <person name="Le Fleche-Mateos A."/>
            <person name="Kugler J.H."/>
            <person name="Hansen S.H."/>
            <person name="Syldatk C."/>
            <person name="Hausmann R."/>
            <person name="Lomprez F."/>
            <person name="Vandenbogaert M."/>
            <person name="Manuguerra J.C."/>
            <person name="Grimont P.A."/>
        </authorList>
    </citation>
    <scope>NUCLEOTIDE SEQUENCE [LARGE SCALE GENOMIC DNA]</scope>
    <source>
        <strain evidence="2 3">213</strain>
    </source>
</reference>
<keyword evidence="1" id="KW-1133">Transmembrane helix</keyword>
<dbReference type="EMBL" id="MRWD01000053">
    <property type="protein sequence ID" value="ORJ19631.1"/>
    <property type="molecule type" value="Genomic_DNA"/>
</dbReference>
<keyword evidence="1" id="KW-0812">Transmembrane</keyword>
<dbReference type="Pfam" id="PF10617">
    <property type="entry name" value="DUF2474"/>
    <property type="match status" value="1"/>
</dbReference>
<feature type="transmembrane region" description="Helical" evidence="1">
    <location>
        <begin position="28"/>
        <end position="54"/>
    </location>
</feature>
<comment type="caution">
    <text evidence="2">The sequence shown here is derived from an EMBL/GenBank/DDBJ whole genome shotgun (WGS) entry which is preliminary data.</text>
</comment>
<evidence type="ECO:0000313" key="2">
    <source>
        <dbReference type="EMBL" id="ORJ19631.1"/>
    </source>
</evidence>
<name>A0ABX3TWQ6_9GAMM</name>
<evidence type="ECO:0000313" key="3">
    <source>
        <dbReference type="Proteomes" id="UP000192722"/>
    </source>
</evidence>
<sequence length="60" mass="6682">MKSLINIQKMDDKTVPAKNVSFWKKISWLVIIYGGSVLALFVVASAFHILMFAAGMRTHG</sequence>
<accession>A0ABX3TWQ6</accession>
<dbReference type="InterPro" id="IPR018895">
    <property type="entry name" value="DUF2474"/>
</dbReference>
<evidence type="ECO:0000256" key="1">
    <source>
        <dbReference type="SAM" id="Phobius"/>
    </source>
</evidence>
<protein>
    <submittedName>
        <fullName evidence="2">DUF2474 domain-containing protein</fullName>
    </submittedName>
</protein>
<dbReference type="Proteomes" id="UP000192722">
    <property type="component" value="Unassembled WGS sequence"/>
</dbReference>